<accession>A0A564YH89</accession>
<proteinExistence type="predicted"/>
<organism evidence="1 2">
    <name type="scientific">Hymenolepis diminuta</name>
    <name type="common">Rat tapeworm</name>
    <dbReference type="NCBI Taxonomy" id="6216"/>
    <lineage>
        <taxon>Eukaryota</taxon>
        <taxon>Metazoa</taxon>
        <taxon>Spiralia</taxon>
        <taxon>Lophotrochozoa</taxon>
        <taxon>Platyhelminthes</taxon>
        <taxon>Cestoda</taxon>
        <taxon>Eucestoda</taxon>
        <taxon>Cyclophyllidea</taxon>
        <taxon>Hymenolepididae</taxon>
        <taxon>Hymenolepis</taxon>
    </lineage>
</organism>
<gene>
    <name evidence="1" type="ORF">WMSIL1_LOCUS6404</name>
</gene>
<sequence length="102" mass="11849">MDQICKCAKHAVVKELEASYASNLARQYENTCHHADQLGLTVDNEKLKHIRSQIKTCVSASPYWAQDIIIAKQKTGKTDRKDLEDNYEVYNRHILMFIYSKM</sequence>
<name>A0A564YH89_HYMDI</name>
<dbReference type="AlphaFoldDB" id="A0A564YH89"/>
<evidence type="ECO:0000313" key="2">
    <source>
        <dbReference type="Proteomes" id="UP000321570"/>
    </source>
</evidence>
<protein>
    <submittedName>
        <fullName evidence="1">Uncharacterized protein</fullName>
    </submittedName>
</protein>
<dbReference type="Proteomes" id="UP000321570">
    <property type="component" value="Unassembled WGS sequence"/>
</dbReference>
<dbReference type="EMBL" id="CABIJS010000222">
    <property type="protein sequence ID" value="VUZ46580.1"/>
    <property type="molecule type" value="Genomic_DNA"/>
</dbReference>
<evidence type="ECO:0000313" key="1">
    <source>
        <dbReference type="EMBL" id="VUZ46580.1"/>
    </source>
</evidence>
<reference evidence="1 2" key="1">
    <citation type="submission" date="2019-07" db="EMBL/GenBank/DDBJ databases">
        <authorList>
            <person name="Jastrzebski P J."/>
            <person name="Paukszto L."/>
            <person name="Jastrzebski P J."/>
        </authorList>
    </citation>
    <scope>NUCLEOTIDE SEQUENCE [LARGE SCALE GENOMIC DNA]</scope>
    <source>
        <strain evidence="1 2">WMS-il1</strain>
    </source>
</reference>
<keyword evidence="2" id="KW-1185">Reference proteome</keyword>